<dbReference type="SMART" id="SM00389">
    <property type="entry name" value="HOX"/>
    <property type="match status" value="1"/>
</dbReference>
<gene>
    <name evidence="11" type="primary">LOC100900773</name>
</gene>
<dbReference type="GO" id="GO:0000978">
    <property type="term" value="F:RNA polymerase II cis-regulatory region sequence-specific DNA binding"/>
    <property type="evidence" value="ECO:0007669"/>
    <property type="project" value="TreeGrafter"/>
</dbReference>
<protein>
    <submittedName>
        <fullName evidence="11">Homeobox protein EMX2</fullName>
    </submittedName>
</protein>
<dbReference type="Pfam" id="PF00046">
    <property type="entry name" value="Homeodomain"/>
    <property type="match status" value="1"/>
</dbReference>
<dbReference type="PRINTS" id="PR00031">
    <property type="entry name" value="HTHREPRESSR"/>
</dbReference>
<evidence type="ECO:0000259" key="9">
    <source>
        <dbReference type="PROSITE" id="PS50071"/>
    </source>
</evidence>
<dbReference type="PROSITE" id="PS50071">
    <property type="entry name" value="HOMEOBOX_2"/>
    <property type="match status" value="1"/>
</dbReference>
<feature type="domain" description="Homeobox" evidence="9">
    <location>
        <begin position="168"/>
        <end position="228"/>
    </location>
</feature>
<dbReference type="InterPro" id="IPR001356">
    <property type="entry name" value="HD"/>
</dbReference>
<keyword evidence="3 6" id="KW-0238">DNA-binding</keyword>
<dbReference type="PANTHER" id="PTHR24339">
    <property type="entry name" value="HOMEOBOX PROTEIN EMX-RELATED"/>
    <property type="match status" value="1"/>
</dbReference>
<evidence type="ECO:0000256" key="2">
    <source>
        <dbReference type="ARBA" id="ARBA00007397"/>
    </source>
</evidence>
<feature type="DNA-binding region" description="Homeobox" evidence="6">
    <location>
        <begin position="170"/>
        <end position="229"/>
    </location>
</feature>
<evidence type="ECO:0000256" key="1">
    <source>
        <dbReference type="ARBA" id="ARBA00004123"/>
    </source>
</evidence>
<evidence type="ECO:0000313" key="10">
    <source>
        <dbReference type="Proteomes" id="UP000694867"/>
    </source>
</evidence>
<dbReference type="Proteomes" id="UP000694867">
    <property type="component" value="Unplaced"/>
</dbReference>
<feature type="region of interest" description="Disordered" evidence="8">
    <location>
        <begin position="1"/>
        <end position="104"/>
    </location>
</feature>
<keyword evidence="4 6" id="KW-0371">Homeobox</keyword>
<proteinExistence type="inferred from homology"/>
<accession>A0AAJ7SDZ1</accession>
<evidence type="ECO:0000256" key="4">
    <source>
        <dbReference type="ARBA" id="ARBA00023155"/>
    </source>
</evidence>
<feature type="compositionally biased region" description="Polar residues" evidence="8">
    <location>
        <begin position="1"/>
        <end position="17"/>
    </location>
</feature>
<evidence type="ECO:0000256" key="7">
    <source>
        <dbReference type="RuleBase" id="RU000682"/>
    </source>
</evidence>
<evidence type="ECO:0000313" key="11">
    <source>
        <dbReference type="RefSeq" id="XP_028966830.1"/>
    </source>
</evidence>
<name>A0AAJ7SDZ1_9ACAR</name>
<dbReference type="GO" id="GO:0030182">
    <property type="term" value="P:neuron differentiation"/>
    <property type="evidence" value="ECO:0007669"/>
    <property type="project" value="TreeGrafter"/>
</dbReference>
<dbReference type="Gene3D" id="1.10.10.60">
    <property type="entry name" value="Homeodomain-like"/>
    <property type="match status" value="1"/>
</dbReference>
<dbReference type="GeneID" id="100900773"/>
<dbReference type="PROSITE" id="PS00027">
    <property type="entry name" value="HOMEOBOX_1"/>
    <property type="match status" value="1"/>
</dbReference>
<dbReference type="InterPro" id="IPR050877">
    <property type="entry name" value="EMX-VAX-Noto_Homeobox_TFs"/>
</dbReference>
<dbReference type="GO" id="GO:0000981">
    <property type="term" value="F:DNA-binding transcription factor activity, RNA polymerase II-specific"/>
    <property type="evidence" value="ECO:0007669"/>
    <property type="project" value="InterPro"/>
</dbReference>
<feature type="compositionally biased region" description="Basic residues" evidence="8">
    <location>
        <begin position="63"/>
        <end position="72"/>
    </location>
</feature>
<evidence type="ECO:0000256" key="3">
    <source>
        <dbReference type="ARBA" id="ARBA00023125"/>
    </source>
</evidence>
<feature type="region of interest" description="Disordered" evidence="8">
    <location>
        <begin position="220"/>
        <end position="281"/>
    </location>
</feature>
<organism evidence="10 11">
    <name type="scientific">Galendromus occidentalis</name>
    <name type="common">western predatory mite</name>
    <dbReference type="NCBI Taxonomy" id="34638"/>
    <lineage>
        <taxon>Eukaryota</taxon>
        <taxon>Metazoa</taxon>
        <taxon>Ecdysozoa</taxon>
        <taxon>Arthropoda</taxon>
        <taxon>Chelicerata</taxon>
        <taxon>Arachnida</taxon>
        <taxon>Acari</taxon>
        <taxon>Parasitiformes</taxon>
        <taxon>Mesostigmata</taxon>
        <taxon>Gamasina</taxon>
        <taxon>Phytoseioidea</taxon>
        <taxon>Phytoseiidae</taxon>
        <taxon>Typhlodrominae</taxon>
        <taxon>Galendromus</taxon>
    </lineage>
</organism>
<dbReference type="InterPro" id="IPR000047">
    <property type="entry name" value="HTH_motif"/>
</dbReference>
<evidence type="ECO:0000256" key="8">
    <source>
        <dbReference type="SAM" id="MobiDB-lite"/>
    </source>
</evidence>
<dbReference type="InterPro" id="IPR020479">
    <property type="entry name" value="HD_metazoa"/>
</dbReference>
<comment type="similarity">
    <text evidence="2">Belongs to the EMX homeobox family.</text>
</comment>
<evidence type="ECO:0000256" key="5">
    <source>
        <dbReference type="ARBA" id="ARBA00023242"/>
    </source>
</evidence>
<keyword evidence="10" id="KW-1185">Reference proteome</keyword>
<dbReference type="PRINTS" id="PR00024">
    <property type="entry name" value="HOMEOBOX"/>
</dbReference>
<feature type="compositionally biased region" description="Acidic residues" evidence="8">
    <location>
        <begin position="262"/>
        <end position="273"/>
    </location>
</feature>
<dbReference type="KEGG" id="goe:100900773"/>
<keyword evidence="5 6" id="KW-0539">Nucleus</keyword>
<dbReference type="GO" id="GO:0005634">
    <property type="term" value="C:nucleus"/>
    <property type="evidence" value="ECO:0007669"/>
    <property type="project" value="UniProtKB-SubCell"/>
</dbReference>
<comment type="subcellular location">
    <subcellularLocation>
        <location evidence="1 6 7">Nucleus</location>
    </subcellularLocation>
</comment>
<dbReference type="RefSeq" id="XP_028966830.1">
    <property type="nucleotide sequence ID" value="XM_029110997.1"/>
</dbReference>
<evidence type="ECO:0000256" key="6">
    <source>
        <dbReference type="PROSITE-ProRule" id="PRU00108"/>
    </source>
</evidence>
<feature type="compositionally biased region" description="Low complexity" evidence="8">
    <location>
        <begin position="240"/>
        <end position="261"/>
    </location>
</feature>
<sequence length="368" mass="41234">MVSTEEITQAVVNSAPQVTRPKLGFSIDSIVGKNRAVQEESRDDGDSDAPASRTPSPSNRPPHDHHTHPLHHRGIDSPGSADSDPESRGAQPIPRRPLPLPQTHLDMVDPLRAPFSVGFPTPQFLMRSPDQPQPQPLYPWLLAARHSRFFAQRFPGPDVPSFLLHPFRKPKRIRTAFSPSQLLKLEHAFEKNHYVVGAERKQLAQSLSLTETQVKVWFQNRRTKHKRQKQEESEGGSVGAGQSNNNNNNTTPPSPGSMSPDIELEESDEEDDPMASSPQQQHLQLQQQLQQLQGIPPQLLNPQLQQHIQLLQQQHHHLLQQQALFAAAAAAVALVIFGHHRLSSVAFSAGWMLVYSFVVCRYECLLFD</sequence>
<dbReference type="PANTHER" id="PTHR24339:SF28">
    <property type="entry name" value="E5-RELATED"/>
    <property type="match status" value="1"/>
</dbReference>
<dbReference type="FunFam" id="1.10.10.60:FF:000081">
    <property type="entry name" value="Empty spiracles homeobox 2"/>
    <property type="match status" value="1"/>
</dbReference>
<dbReference type="GO" id="GO:0007420">
    <property type="term" value="P:brain development"/>
    <property type="evidence" value="ECO:0007669"/>
    <property type="project" value="TreeGrafter"/>
</dbReference>
<dbReference type="InterPro" id="IPR009057">
    <property type="entry name" value="Homeodomain-like_sf"/>
</dbReference>
<dbReference type="InterPro" id="IPR017970">
    <property type="entry name" value="Homeobox_CS"/>
</dbReference>
<dbReference type="CDD" id="cd00086">
    <property type="entry name" value="homeodomain"/>
    <property type="match status" value="1"/>
</dbReference>
<reference evidence="11" key="1">
    <citation type="submission" date="2025-08" db="UniProtKB">
        <authorList>
            <consortium name="RefSeq"/>
        </authorList>
    </citation>
    <scope>IDENTIFICATION</scope>
</reference>
<dbReference type="SUPFAM" id="SSF46689">
    <property type="entry name" value="Homeodomain-like"/>
    <property type="match status" value="1"/>
</dbReference>
<dbReference type="AlphaFoldDB" id="A0AAJ7SDZ1"/>